<reference evidence="2" key="1">
    <citation type="submission" date="2018-01" db="EMBL/GenBank/DDBJ databases">
        <authorList>
            <person name="Clerissi C."/>
        </authorList>
    </citation>
    <scope>NUCLEOTIDE SEQUENCE</scope>
    <source>
        <strain evidence="2">Cupriavidus sp. LMG 19464</strain>
    </source>
</reference>
<dbReference type="AlphaFoldDB" id="A0A375BPM4"/>
<accession>A0A375BPM4</accession>
<sequence length="69" mass="6722">MVWPGTTSSGANGAYPPASAFDTPALTPDPSPASGRGELAAGVYGGATLPGIDAILAPWSPPPSASTRN</sequence>
<feature type="region of interest" description="Disordered" evidence="1">
    <location>
        <begin position="1"/>
        <end position="39"/>
    </location>
</feature>
<organism evidence="2">
    <name type="scientific">Cupriavidus taiwanensis</name>
    <dbReference type="NCBI Taxonomy" id="164546"/>
    <lineage>
        <taxon>Bacteria</taxon>
        <taxon>Pseudomonadati</taxon>
        <taxon>Pseudomonadota</taxon>
        <taxon>Betaproteobacteria</taxon>
        <taxon>Burkholderiales</taxon>
        <taxon>Burkholderiaceae</taxon>
        <taxon>Cupriavidus</taxon>
    </lineage>
</organism>
<dbReference type="Proteomes" id="UP000256780">
    <property type="component" value="Chromosome CBM2587_a"/>
</dbReference>
<feature type="compositionally biased region" description="Polar residues" evidence="1">
    <location>
        <begin position="1"/>
        <end position="11"/>
    </location>
</feature>
<protein>
    <submittedName>
        <fullName evidence="2">Uncharacterized protein</fullName>
    </submittedName>
</protein>
<evidence type="ECO:0000256" key="1">
    <source>
        <dbReference type="SAM" id="MobiDB-lite"/>
    </source>
</evidence>
<name>A0A375BPM4_9BURK</name>
<proteinExistence type="predicted"/>
<gene>
    <name evidence="2" type="ORF">CBM2587_A20079</name>
</gene>
<evidence type="ECO:0000313" key="2">
    <source>
        <dbReference type="EMBL" id="SOY49948.1"/>
    </source>
</evidence>
<comment type="caution">
    <text evidence="2">The sequence shown here is derived from an EMBL/GenBank/DDBJ whole genome shotgun (WGS) entry which is preliminary data.</text>
</comment>
<dbReference type="EMBL" id="OFSQ01000012">
    <property type="protein sequence ID" value="SOY49948.1"/>
    <property type="molecule type" value="Genomic_DNA"/>
</dbReference>